<feature type="compositionally biased region" description="Low complexity" evidence="1">
    <location>
        <begin position="155"/>
        <end position="168"/>
    </location>
</feature>
<dbReference type="NCBIfam" id="TIGR02608">
    <property type="entry name" value="delta_60_rpt"/>
    <property type="match status" value="8"/>
</dbReference>
<dbReference type="EMBL" id="BSCQ01000003">
    <property type="protein sequence ID" value="GLH41526.1"/>
    <property type="molecule type" value="Genomic_DNA"/>
</dbReference>
<dbReference type="Pfam" id="PF17164">
    <property type="entry name" value="DUF5122"/>
    <property type="match status" value="6"/>
</dbReference>
<dbReference type="Gene3D" id="2.80.10.50">
    <property type="match status" value="5"/>
</dbReference>
<proteinExistence type="predicted"/>
<evidence type="ECO:0000256" key="1">
    <source>
        <dbReference type="SAM" id="MobiDB-lite"/>
    </source>
</evidence>
<evidence type="ECO:0000313" key="2">
    <source>
        <dbReference type="EMBL" id="GLH41526.1"/>
    </source>
</evidence>
<dbReference type="Proteomes" id="UP001145022">
    <property type="component" value="Unassembled WGS sequence"/>
</dbReference>
<dbReference type="InterPro" id="IPR013431">
    <property type="entry name" value="Delta_60_rpt"/>
</dbReference>
<reference evidence="2" key="2">
    <citation type="submission" date="2022-11" db="EMBL/GenBank/DDBJ databases">
        <title>Draft genome sequencing of Pseudomonas atacamensis RS3R1.</title>
        <authorList>
            <person name="Furuya T."/>
            <person name="Kaneko H."/>
        </authorList>
    </citation>
    <scope>NUCLEOTIDE SEQUENCE</scope>
    <source>
        <strain evidence="2">RS3R-1</strain>
    </source>
</reference>
<sequence length="855" mass="89895">MTQAQVLTTPGTPDPSFALNGLLKLPIPGIASHEAAAVLALPDRKLLVALPQEGNDAPLAIARLNEDGTLDKSFGSHETGFVEISLVNARISAVFGLDALQDGGWLVRVQYFTQKAVDAGQAMIRLKGNGELDDSFGDKGVSLFSFYTIPGSTLASSAGAKSSQKSPATNASTGSAVQQADGKIVLLHFLLIDEPWPSPVVMRLLANGSLDPSFDGAGYVLVDVGATSSTAGAIAVQADGKVLVCGSFQNGETGSGVFLARLDAAGKLDKEFNNGQAKLLFNEDGERSLKAISVRGSDGRIVAVGDAWQENVHGGLVVVLTASGAANLVFNNGQPLFSPLLPDGLSWWHTSQLDGSIIVVGAGDSAVMTARFLADGKLDTAFNGIGYTLFDDVAGPVFPRDLAIMKDGRIVVSMTHTSLSDPSRVDGWITRYLSANLTGGTLDFDPSFGDSGIVRFPLGGLSEFDVRALLALPDNKLLVAVRRRKDGLETLIARLLENGQLDLEFGEERTGFVEISLKDGLYMHSMLELTPFPDGGWLVRAEYQSNGPVVSAGLVVVKQDQDGRLDQDFADQGVRYLPYAQMGSAGHTGDAVLRQDEKILLVSSVEDSTGRLSGIVMRLNPDGFNDITFNGAGFAFVELAGIAHQHSSAQVVAHQPDGGVVVGGSYSGPSSGAYVIRFDANGKIDRSFGESGNGVVIISGEDDIHLSAISIVDGKIVLAGSAVRDGAMRGVIAVLTSKGSYNLVFNNGKPLFSDFVPQGLRWLHCVARLDGSIVVSGDTGIGVTDDDPSAITAKFLADGTPDLSFNGTGFSIFDEDGVLEALHDMTVLADGRIVVGGYFIGSFPNPQGWVIRYRG</sequence>
<protein>
    <recommendedName>
        <fullName evidence="4">Delta-60 repeat domain-containing protein</fullName>
    </recommendedName>
</protein>
<organism evidence="2 3">
    <name type="scientific">Pseudomonas atacamensis</name>
    <dbReference type="NCBI Taxonomy" id="2565368"/>
    <lineage>
        <taxon>Bacteria</taxon>
        <taxon>Pseudomonadati</taxon>
        <taxon>Pseudomonadota</taxon>
        <taxon>Gammaproteobacteria</taxon>
        <taxon>Pseudomonadales</taxon>
        <taxon>Pseudomonadaceae</taxon>
        <taxon>Pseudomonas</taxon>
    </lineage>
</organism>
<keyword evidence="3" id="KW-1185">Reference proteome</keyword>
<dbReference type="SUPFAM" id="SSF101898">
    <property type="entry name" value="NHL repeat"/>
    <property type="match status" value="1"/>
</dbReference>
<gene>
    <name evidence="2" type="ORF">RS3R1_06130</name>
</gene>
<accession>A0ABQ5PDC3</accession>
<feature type="region of interest" description="Disordered" evidence="1">
    <location>
        <begin position="155"/>
        <end position="174"/>
    </location>
</feature>
<evidence type="ECO:0000313" key="3">
    <source>
        <dbReference type="Proteomes" id="UP001145022"/>
    </source>
</evidence>
<reference evidence="2" key="1">
    <citation type="journal article" date="2021" name="Sci. Rep.">
        <title>An efficient direct screening system for microorganisms that activate plant immune responses based on plant-microbe interactions using cultured plant cells.</title>
        <authorList>
            <person name="Kurokawa M."/>
            <person name="Nakano M."/>
            <person name="Kitahata N."/>
            <person name="Kuchitsu K."/>
            <person name="Furuya T."/>
        </authorList>
    </citation>
    <scope>NUCLEOTIDE SEQUENCE</scope>
    <source>
        <strain evidence="2">RS3R-1</strain>
    </source>
</reference>
<evidence type="ECO:0008006" key="4">
    <source>
        <dbReference type="Google" id="ProtNLM"/>
    </source>
</evidence>
<comment type="caution">
    <text evidence="2">The sequence shown here is derived from an EMBL/GenBank/DDBJ whole genome shotgun (WGS) entry which is preliminary data.</text>
</comment>
<name>A0ABQ5PDC3_9PSED</name>
<reference evidence="2" key="3">
    <citation type="journal article" date="2023" name="J. Biotechnol.">
        <title>Draft Genome Sequences of Endophytic Pseudomonas Strains, Isolated from the Interior of Brassicaceae Plants.</title>
        <authorList>
            <person name="Kaneko H."/>
            <person name="Furuya T."/>
        </authorList>
    </citation>
    <scope>NUCLEOTIDE SEQUENCE</scope>
    <source>
        <strain evidence="2">RS3R-1</strain>
    </source>
</reference>
<dbReference type="RefSeq" id="WP_281891501.1">
    <property type="nucleotide sequence ID" value="NZ_BSCQ01000003.1"/>
</dbReference>
<dbReference type="SUPFAM" id="SSF82171">
    <property type="entry name" value="DPP6 N-terminal domain-like"/>
    <property type="match status" value="1"/>
</dbReference>